<sequence length="495" mass="56034">MANKPPPTRHSQRWRVSWLFVFIAIICTPFADLAISTYDPMAELGRLFSALLHPSLNNIDNPLNSVFQTIAFALLGVASGCFLGFFLALVFHWRIVRVVCALLRAVHELFWALIFLQIFGLHPITGLLALAIPYAATFAKIYAEIIEESDHSAYNAIRQHTGLVSAFFYARLPDLWPHFASYTRYRFECGLRSSAVLGFVGLPTLGYYLHSAFLEGQYAQVWALLGLFYLLIASIRYWLRPLLLPVYLGISPFIIANDSVISFDNIRRFFTHDIIPTPIRNNESLANVLHWFSDLFLTEALPGIINTLLLTQIALVLSGVIALAFFPFICRWFFKRPGRSVGHAFLIIIRSTPEYILAFMLLILWGPSMLPAVIALALHNGAIIAHLIGHYSNQLNIRIDKPCGLNLYAYEILPRIYGQFLAYIFYRWEIIMRETAILGILGIATLGFYIDSAMSDIRLDKAMVLIAITALLNVGIDMLSRYIRNKFEKPSVFSS</sequence>
<name>A0A3B0XWM1_9ZZZZ</name>
<feature type="transmembrane region" description="Helical" evidence="7">
    <location>
        <begin position="304"/>
        <end position="329"/>
    </location>
</feature>
<dbReference type="InterPro" id="IPR000515">
    <property type="entry name" value="MetI-like"/>
</dbReference>
<keyword evidence="2" id="KW-0813">Transport</keyword>
<dbReference type="PANTHER" id="PTHR30043">
    <property type="entry name" value="PHOSPHONATES TRANSPORT SYSTEM PERMEASE PROTEIN"/>
    <property type="match status" value="1"/>
</dbReference>
<dbReference type="GO" id="GO:0055085">
    <property type="term" value="P:transmembrane transport"/>
    <property type="evidence" value="ECO:0007669"/>
    <property type="project" value="InterPro"/>
</dbReference>
<evidence type="ECO:0000256" key="5">
    <source>
        <dbReference type="ARBA" id="ARBA00022989"/>
    </source>
</evidence>
<evidence type="ECO:0000256" key="6">
    <source>
        <dbReference type="ARBA" id="ARBA00023136"/>
    </source>
</evidence>
<dbReference type="PROSITE" id="PS50928">
    <property type="entry name" value="ABC_TM1"/>
    <property type="match status" value="1"/>
</dbReference>
<dbReference type="InterPro" id="IPR035906">
    <property type="entry name" value="MetI-like_sf"/>
</dbReference>
<keyword evidence="5 7" id="KW-1133">Transmembrane helix</keyword>
<feature type="transmembrane region" description="Helical" evidence="7">
    <location>
        <begin position="221"/>
        <end position="239"/>
    </location>
</feature>
<dbReference type="Gene3D" id="1.10.3720.10">
    <property type="entry name" value="MetI-like"/>
    <property type="match status" value="2"/>
</dbReference>
<keyword evidence="3" id="KW-1003">Cell membrane</keyword>
<evidence type="ECO:0000256" key="3">
    <source>
        <dbReference type="ARBA" id="ARBA00022475"/>
    </source>
</evidence>
<evidence type="ECO:0000256" key="4">
    <source>
        <dbReference type="ARBA" id="ARBA00022692"/>
    </source>
</evidence>
<protein>
    <submittedName>
        <fullName evidence="9">ABC transporter, permease protein</fullName>
    </submittedName>
</protein>
<accession>A0A3B0XWM1</accession>
<organism evidence="9">
    <name type="scientific">hydrothermal vent metagenome</name>
    <dbReference type="NCBI Taxonomy" id="652676"/>
    <lineage>
        <taxon>unclassified sequences</taxon>
        <taxon>metagenomes</taxon>
        <taxon>ecological metagenomes</taxon>
    </lineage>
</organism>
<evidence type="ECO:0000256" key="7">
    <source>
        <dbReference type="SAM" id="Phobius"/>
    </source>
</evidence>
<feature type="domain" description="ABC transmembrane type-1" evidence="8">
    <location>
        <begin position="66"/>
        <end position="240"/>
    </location>
</feature>
<dbReference type="EMBL" id="UOFJ01000215">
    <property type="protein sequence ID" value="VAW66359.1"/>
    <property type="molecule type" value="Genomic_DNA"/>
</dbReference>
<feature type="transmembrane region" description="Helical" evidence="7">
    <location>
        <begin position="66"/>
        <end position="89"/>
    </location>
</feature>
<evidence type="ECO:0000313" key="9">
    <source>
        <dbReference type="EMBL" id="VAW66359.1"/>
    </source>
</evidence>
<keyword evidence="6 7" id="KW-0472">Membrane</keyword>
<keyword evidence="4 7" id="KW-0812">Transmembrane</keyword>
<evidence type="ECO:0000256" key="2">
    <source>
        <dbReference type="ARBA" id="ARBA00022448"/>
    </source>
</evidence>
<dbReference type="PANTHER" id="PTHR30043:SF1">
    <property type="entry name" value="ABC TRANSPORT SYSTEM PERMEASE PROTEIN P69"/>
    <property type="match status" value="1"/>
</dbReference>
<feature type="transmembrane region" description="Helical" evidence="7">
    <location>
        <begin position="109"/>
        <end position="132"/>
    </location>
</feature>
<evidence type="ECO:0000259" key="8">
    <source>
        <dbReference type="PROSITE" id="PS50928"/>
    </source>
</evidence>
<reference evidence="9" key="1">
    <citation type="submission" date="2018-06" db="EMBL/GenBank/DDBJ databases">
        <authorList>
            <person name="Zhirakovskaya E."/>
        </authorList>
    </citation>
    <scope>NUCLEOTIDE SEQUENCE</scope>
</reference>
<feature type="transmembrane region" description="Helical" evidence="7">
    <location>
        <begin position="191"/>
        <end position="209"/>
    </location>
</feature>
<feature type="transmembrane region" description="Helical" evidence="7">
    <location>
        <begin position="16"/>
        <end position="38"/>
    </location>
</feature>
<dbReference type="SUPFAM" id="SSF161098">
    <property type="entry name" value="MetI-like"/>
    <property type="match status" value="2"/>
</dbReference>
<dbReference type="AlphaFoldDB" id="A0A3B0XWM1"/>
<evidence type="ECO:0000256" key="1">
    <source>
        <dbReference type="ARBA" id="ARBA00004651"/>
    </source>
</evidence>
<proteinExistence type="predicted"/>
<feature type="transmembrane region" description="Helical" evidence="7">
    <location>
        <begin position="430"/>
        <end position="450"/>
    </location>
</feature>
<dbReference type="GO" id="GO:0005886">
    <property type="term" value="C:plasma membrane"/>
    <property type="evidence" value="ECO:0007669"/>
    <property type="project" value="UniProtKB-SubCell"/>
</dbReference>
<gene>
    <name evidence="9" type="ORF">MNBD_GAMMA10-1553</name>
</gene>
<comment type="subcellular location">
    <subcellularLocation>
        <location evidence="1">Cell membrane</location>
        <topology evidence="1">Multi-pass membrane protein</topology>
    </subcellularLocation>
</comment>
<feature type="transmembrane region" description="Helical" evidence="7">
    <location>
        <begin position="462"/>
        <end position="479"/>
    </location>
</feature>